<dbReference type="GO" id="GO:0046872">
    <property type="term" value="F:metal ion binding"/>
    <property type="evidence" value="ECO:0007669"/>
    <property type="project" value="UniProtKB-KW"/>
</dbReference>
<evidence type="ECO:0000313" key="14">
    <source>
        <dbReference type="Proteomes" id="UP000504635"/>
    </source>
</evidence>
<dbReference type="GO" id="GO:0004518">
    <property type="term" value="F:nuclease activity"/>
    <property type="evidence" value="ECO:0007669"/>
    <property type="project" value="UniProtKB-KW"/>
</dbReference>
<keyword evidence="9" id="KW-0378">Hydrolase</keyword>
<name>A0A6J2Y759_SITOR</name>
<evidence type="ECO:0000256" key="12">
    <source>
        <dbReference type="ARBA" id="ARBA00045850"/>
    </source>
</evidence>
<dbReference type="InterPro" id="IPR045249">
    <property type="entry name" value="HARBI1-like"/>
</dbReference>
<comment type="cofactor">
    <cofactor evidence="1">
        <name>a divalent metal cation</name>
        <dbReference type="ChEBI" id="CHEBI:60240"/>
    </cofactor>
</comment>
<evidence type="ECO:0000256" key="10">
    <source>
        <dbReference type="ARBA" id="ARBA00023242"/>
    </source>
</evidence>
<evidence type="ECO:0000259" key="13">
    <source>
        <dbReference type="Pfam" id="PF13359"/>
    </source>
</evidence>
<accession>A0A6J2Y759</accession>
<evidence type="ECO:0000256" key="7">
    <source>
        <dbReference type="ARBA" id="ARBA00022722"/>
    </source>
</evidence>
<dbReference type="GO" id="GO:0005634">
    <property type="term" value="C:nucleus"/>
    <property type="evidence" value="ECO:0007669"/>
    <property type="project" value="UniProtKB-SubCell"/>
</dbReference>
<dbReference type="GO" id="GO:0005737">
    <property type="term" value="C:cytoplasm"/>
    <property type="evidence" value="ECO:0007669"/>
    <property type="project" value="UniProtKB-SubCell"/>
</dbReference>
<reference evidence="15" key="1">
    <citation type="submission" date="2025-08" db="UniProtKB">
        <authorList>
            <consortium name="RefSeq"/>
        </authorList>
    </citation>
    <scope>IDENTIFICATION</scope>
    <source>
        <tissue evidence="15">Gonads</tissue>
    </source>
</reference>
<dbReference type="OrthoDB" id="6745066at2759"/>
<dbReference type="RefSeq" id="XP_030758800.1">
    <property type="nucleotide sequence ID" value="XM_030902940.1"/>
</dbReference>
<proteinExistence type="inferred from homology"/>
<keyword evidence="10" id="KW-0539">Nucleus</keyword>
<evidence type="ECO:0000256" key="8">
    <source>
        <dbReference type="ARBA" id="ARBA00022723"/>
    </source>
</evidence>
<evidence type="ECO:0000256" key="11">
    <source>
        <dbReference type="ARBA" id="ARBA00030126"/>
    </source>
</evidence>
<dbReference type="InterPro" id="IPR027806">
    <property type="entry name" value="HARBI1_dom"/>
</dbReference>
<dbReference type="Pfam" id="PF13359">
    <property type="entry name" value="DDE_Tnp_4"/>
    <property type="match status" value="1"/>
</dbReference>
<keyword evidence="14" id="KW-1185">Reference proteome</keyword>
<evidence type="ECO:0000256" key="9">
    <source>
        <dbReference type="ARBA" id="ARBA00022801"/>
    </source>
</evidence>
<dbReference type="GeneID" id="115884381"/>
<dbReference type="KEGG" id="soy:115884381"/>
<dbReference type="PANTHER" id="PTHR22930:SF289">
    <property type="entry name" value="DDE TNP4 DOMAIN-CONTAINING PROTEIN-RELATED"/>
    <property type="match status" value="1"/>
</dbReference>
<evidence type="ECO:0000256" key="4">
    <source>
        <dbReference type="ARBA" id="ARBA00006958"/>
    </source>
</evidence>
<dbReference type="InParanoid" id="A0A6J2Y759"/>
<organism evidence="14 15">
    <name type="scientific">Sitophilus oryzae</name>
    <name type="common">Rice weevil</name>
    <name type="synonym">Curculio oryzae</name>
    <dbReference type="NCBI Taxonomy" id="7048"/>
    <lineage>
        <taxon>Eukaryota</taxon>
        <taxon>Metazoa</taxon>
        <taxon>Ecdysozoa</taxon>
        <taxon>Arthropoda</taxon>
        <taxon>Hexapoda</taxon>
        <taxon>Insecta</taxon>
        <taxon>Pterygota</taxon>
        <taxon>Neoptera</taxon>
        <taxon>Endopterygota</taxon>
        <taxon>Coleoptera</taxon>
        <taxon>Polyphaga</taxon>
        <taxon>Cucujiformia</taxon>
        <taxon>Curculionidae</taxon>
        <taxon>Dryophthorinae</taxon>
        <taxon>Sitophilus</taxon>
    </lineage>
</organism>
<keyword evidence="8" id="KW-0479">Metal-binding</keyword>
<keyword evidence="7" id="KW-0540">Nuclease</keyword>
<dbReference type="PRINTS" id="PR02086">
    <property type="entry name" value="PUTNUCHARBI1"/>
</dbReference>
<comment type="function">
    <text evidence="12">Transposase-derived protein that may have nuclease activity. Does not have transposase activity.</text>
</comment>
<dbReference type="PANTHER" id="PTHR22930">
    <property type="match status" value="1"/>
</dbReference>
<evidence type="ECO:0000256" key="5">
    <source>
        <dbReference type="ARBA" id="ARBA00015519"/>
    </source>
</evidence>
<sequence>MDPLLGELTDDEDFLELVRQHERLRRPQTERFRPNNFEKWNDVDFKKKFRLAKPIVNYLIEEISGLIASKTNKNHALTPADMVFITLRFLATGCFLQSVGDISGVDKSTTSRVITKVTRAIASLSKDFIKMPMGVEDRNSKAQGFYNICRFPRCIGAVDCMHVKIQSPGGANAENYRNRKGFFSFNVQAICDSDLKISNIVCRWPGATHDSVIFRNSRVKAEFENGVYGNNLLLGDSGYGVKPYLIIPLANPTTRAENLFNEAQIRTRNPIERCFGVLKRRFPILATGIRLNVDKVEAIVVSAAVLHNILCQFADPTPLVTDEIEAEINIGNNIGEHVPNDLGGINNSVRYSLINEYFESL</sequence>
<feature type="domain" description="DDE Tnp4" evidence="13">
    <location>
        <begin position="158"/>
        <end position="308"/>
    </location>
</feature>
<evidence type="ECO:0000256" key="3">
    <source>
        <dbReference type="ARBA" id="ARBA00004496"/>
    </source>
</evidence>
<dbReference type="Proteomes" id="UP000504635">
    <property type="component" value="Unplaced"/>
</dbReference>
<evidence type="ECO:0000256" key="1">
    <source>
        <dbReference type="ARBA" id="ARBA00001968"/>
    </source>
</evidence>
<dbReference type="InterPro" id="IPR026103">
    <property type="entry name" value="HARBI1_animal"/>
</dbReference>
<dbReference type="GO" id="GO:0016787">
    <property type="term" value="F:hydrolase activity"/>
    <property type="evidence" value="ECO:0007669"/>
    <property type="project" value="UniProtKB-KW"/>
</dbReference>
<comment type="subcellular location">
    <subcellularLocation>
        <location evidence="3">Cytoplasm</location>
    </subcellularLocation>
    <subcellularLocation>
        <location evidence="2">Nucleus</location>
    </subcellularLocation>
</comment>
<dbReference type="AlphaFoldDB" id="A0A6J2Y759"/>
<evidence type="ECO:0000313" key="15">
    <source>
        <dbReference type="RefSeq" id="XP_030758800.1"/>
    </source>
</evidence>
<keyword evidence="6" id="KW-0963">Cytoplasm</keyword>
<evidence type="ECO:0000256" key="6">
    <source>
        <dbReference type="ARBA" id="ARBA00022490"/>
    </source>
</evidence>
<gene>
    <name evidence="15" type="primary">LOC115884381</name>
</gene>
<evidence type="ECO:0000256" key="2">
    <source>
        <dbReference type="ARBA" id="ARBA00004123"/>
    </source>
</evidence>
<comment type="similarity">
    <text evidence="4">Belongs to the HARBI1 family.</text>
</comment>
<protein>
    <recommendedName>
        <fullName evidence="5">Putative nuclease HARBI1</fullName>
    </recommendedName>
    <alternativeName>
        <fullName evidence="11">Harbinger transposase-derived nuclease</fullName>
    </alternativeName>
</protein>